<dbReference type="RefSeq" id="WP_136774959.1">
    <property type="nucleotide sequence ID" value="NZ_CP156074.1"/>
</dbReference>
<dbReference type="EMBL" id="SUMF01000041">
    <property type="protein sequence ID" value="TJZ65017.1"/>
    <property type="molecule type" value="Genomic_DNA"/>
</dbReference>
<comment type="caution">
    <text evidence="1">The sequence shown here is derived from an EMBL/GenBank/DDBJ whole genome shotgun (WGS) entry which is preliminary data.</text>
</comment>
<organism evidence="1 2">
    <name type="scientific">Chitiniphilus eburneus</name>
    <dbReference type="NCBI Taxonomy" id="2571148"/>
    <lineage>
        <taxon>Bacteria</taxon>
        <taxon>Pseudomonadati</taxon>
        <taxon>Pseudomonadota</taxon>
        <taxon>Betaproteobacteria</taxon>
        <taxon>Neisseriales</taxon>
        <taxon>Chitinibacteraceae</taxon>
        <taxon>Chitiniphilus</taxon>
    </lineage>
</organism>
<gene>
    <name evidence="1" type="ORF">FAZ21_18745</name>
</gene>
<proteinExistence type="predicted"/>
<reference evidence="1 2" key="1">
    <citation type="submission" date="2019-04" db="EMBL/GenBank/DDBJ databases">
        <title>Chitiniphilus eburnea sp. nov., a novel chitinolytic bacterium isolated from aquaculture sludge.</title>
        <authorList>
            <person name="Sheng M."/>
        </authorList>
    </citation>
    <scope>NUCLEOTIDE SEQUENCE [LARGE SCALE GENOMIC DNA]</scope>
    <source>
        <strain evidence="1 2">HX-2-15</strain>
    </source>
</reference>
<dbReference type="Proteomes" id="UP000310016">
    <property type="component" value="Unassembled WGS sequence"/>
</dbReference>
<evidence type="ECO:0000313" key="2">
    <source>
        <dbReference type="Proteomes" id="UP000310016"/>
    </source>
</evidence>
<dbReference type="AlphaFoldDB" id="A0A4U0PBE2"/>
<evidence type="ECO:0000313" key="1">
    <source>
        <dbReference type="EMBL" id="TJZ65017.1"/>
    </source>
</evidence>
<protein>
    <submittedName>
        <fullName evidence="1">Uncharacterized protein</fullName>
    </submittedName>
</protein>
<sequence length="92" mass="9698">MLRFACCLRGLSNLGKNQAVPKRYRGAAGSFAAAPARRGDRILQKQGVYARSRSGNMAIEGRAQWAFFPPAPGAGGRPGAVAMRRASGRGGH</sequence>
<keyword evidence="2" id="KW-1185">Reference proteome</keyword>
<accession>A0A4U0PBE2</accession>
<name>A0A4U0PBE2_9NEIS</name>